<dbReference type="InterPro" id="IPR013128">
    <property type="entry name" value="Peptidase_C1A"/>
</dbReference>
<keyword evidence="7" id="KW-0732">Signal</keyword>
<dbReference type="InterPro" id="IPR013201">
    <property type="entry name" value="Prot_inhib_I29"/>
</dbReference>
<protein>
    <recommendedName>
        <fullName evidence="12">Cathepsin L</fullName>
    </recommendedName>
</protein>
<evidence type="ECO:0000256" key="3">
    <source>
        <dbReference type="ARBA" id="ARBA00022801"/>
    </source>
</evidence>
<dbReference type="InterPro" id="IPR025660">
    <property type="entry name" value="Pept_his_AS"/>
</dbReference>
<evidence type="ECO:0000313" key="11">
    <source>
        <dbReference type="Proteomes" id="UP001445076"/>
    </source>
</evidence>
<keyword evidence="4" id="KW-0788">Thiol protease</keyword>
<evidence type="ECO:0000256" key="7">
    <source>
        <dbReference type="SAM" id="SignalP"/>
    </source>
</evidence>
<dbReference type="InterPro" id="IPR000169">
    <property type="entry name" value="Pept_cys_AS"/>
</dbReference>
<dbReference type="Proteomes" id="UP001445076">
    <property type="component" value="Unassembled WGS sequence"/>
</dbReference>
<dbReference type="PRINTS" id="PR00705">
    <property type="entry name" value="PAPAIN"/>
</dbReference>
<sequence length="322" mass="36360">MKCTVLVLFGLALTTATPEWEQFKRQHGRQYTQEEDLLRQRIFEDNLKRIEEFNLRHQRGEVSFTVNMNQFGDMTSQEIAGRMNGLKQGVRPKSTSVYRAEPGRTREADVDWRTKGAVTEVKDQGQCGSCWSFSTTGSLEGQHFLKTGDLVSLSEQNLVDCTFTYGNAGCDGGWMNTAFEYIRDNNGINTEATYPYEARDGRCRFKTNDIAATCTGYVDIDYYNEEALAQAVADVGPISVAIDASWWSFQFYESGVYYESSCDPEYLDHAVLVVGYGTEDGEDYWLVKNSWADSWGDAGYIKMSRNRDNNCGIATQASYPTV</sequence>
<dbReference type="EMBL" id="JARKIK010000010">
    <property type="protein sequence ID" value="KAK8749382.1"/>
    <property type="molecule type" value="Genomic_DNA"/>
</dbReference>
<reference evidence="10" key="2">
    <citation type="submission" date="2024-01" db="EMBL/GenBank/DDBJ databases">
        <authorList>
            <person name="He J."/>
            <person name="Wang M."/>
            <person name="Zheng J."/>
            <person name="Liu Z."/>
        </authorList>
    </citation>
    <scope>NUCLEOTIDE SEQUENCE</scope>
    <source>
        <strain evidence="10">ZL_2023a</strain>
        <tissue evidence="10">Muscle</tissue>
    </source>
</reference>
<dbReference type="PROSITE" id="PS00640">
    <property type="entry name" value="THIOL_PROTEASE_ASN"/>
    <property type="match status" value="1"/>
</dbReference>
<evidence type="ECO:0000259" key="9">
    <source>
        <dbReference type="SMART" id="SM00848"/>
    </source>
</evidence>
<evidence type="ECO:0000256" key="5">
    <source>
        <dbReference type="ARBA" id="ARBA00023145"/>
    </source>
</evidence>
<keyword evidence="5" id="KW-0865">Zymogen</keyword>
<evidence type="ECO:0000256" key="4">
    <source>
        <dbReference type="ARBA" id="ARBA00022807"/>
    </source>
</evidence>
<dbReference type="SUPFAM" id="SSF54001">
    <property type="entry name" value="Cysteine proteinases"/>
    <property type="match status" value="1"/>
</dbReference>
<keyword evidence="3" id="KW-0378">Hydrolase</keyword>
<keyword evidence="11" id="KW-1185">Reference proteome</keyword>
<name>A0AAW0YCH8_CHEQU</name>
<dbReference type="SMART" id="SM00848">
    <property type="entry name" value="Inhibitor_I29"/>
    <property type="match status" value="1"/>
</dbReference>
<evidence type="ECO:0000256" key="6">
    <source>
        <dbReference type="ARBA" id="ARBA00023157"/>
    </source>
</evidence>
<evidence type="ECO:0000259" key="8">
    <source>
        <dbReference type="SMART" id="SM00645"/>
    </source>
</evidence>
<dbReference type="GO" id="GO:0008234">
    <property type="term" value="F:cysteine-type peptidase activity"/>
    <property type="evidence" value="ECO:0007669"/>
    <property type="project" value="UniProtKB-KW"/>
</dbReference>
<organism evidence="10 11">
    <name type="scientific">Cherax quadricarinatus</name>
    <name type="common">Australian red claw crayfish</name>
    <dbReference type="NCBI Taxonomy" id="27406"/>
    <lineage>
        <taxon>Eukaryota</taxon>
        <taxon>Metazoa</taxon>
        <taxon>Ecdysozoa</taxon>
        <taxon>Arthropoda</taxon>
        <taxon>Crustacea</taxon>
        <taxon>Multicrustacea</taxon>
        <taxon>Malacostraca</taxon>
        <taxon>Eumalacostraca</taxon>
        <taxon>Eucarida</taxon>
        <taxon>Decapoda</taxon>
        <taxon>Pleocyemata</taxon>
        <taxon>Astacidea</taxon>
        <taxon>Parastacoidea</taxon>
        <taxon>Parastacidae</taxon>
        <taxon>Cherax</taxon>
    </lineage>
</organism>
<comment type="similarity">
    <text evidence="1">Belongs to the peptidase C1 family.</text>
</comment>
<dbReference type="PROSITE" id="PS00139">
    <property type="entry name" value="THIOL_PROTEASE_CYS"/>
    <property type="match status" value="1"/>
</dbReference>
<comment type="caution">
    <text evidence="10">The sequence shown here is derived from an EMBL/GenBank/DDBJ whole genome shotgun (WGS) entry which is preliminary data.</text>
</comment>
<dbReference type="EMBL" id="JARKIK010000010">
    <property type="protein sequence ID" value="KAK8749381.1"/>
    <property type="molecule type" value="Genomic_DNA"/>
</dbReference>
<gene>
    <name evidence="10" type="ORF">OTU49_015815</name>
</gene>
<dbReference type="Pfam" id="PF08246">
    <property type="entry name" value="Inhibitor_I29"/>
    <property type="match status" value="1"/>
</dbReference>
<evidence type="ECO:0000313" key="10">
    <source>
        <dbReference type="EMBL" id="KAK8749382.1"/>
    </source>
</evidence>
<dbReference type="PROSITE" id="PS00639">
    <property type="entry name" value="THIOL_PROTEASE_HIS"/>
    <property type="match status" value="1"/>
</dbReference>
<feature type="domain" description="Peptidase C1A papain C-terminal" evidence="8">
    <location>
        <begin position="106"/>
        <end position="321"/>
    </location>
</feature>
<dbReference type="InterPro" id="IPR000668">
    <property type="entry name" value="Peptidase_C1A_C"/>
</dbReference>
<dbReference type="InterPro" id="IPR025661">
    <property type="entry name" value="Pept_asp_AS"/>
</dbReference>
<keyword evidence="2" id="KW-0645">Protease</keyword>
<evidence type="ECO:0008006" key="12">
    <source>
        <dbReference type="Google" id="ProtNLM"/>
    </source>
</evidence>
<dbReference type="CDD" id="cd02248">
    <property type="entry name" value="Peptidase_C1A"/>
    <property type="match status" value="1"/>
</dbReference>
<proteinExistence type="inferred from homology"/>
<dbReference type="SMART" id="SM00645">
    <property type="entry name" value="Pept_C1"/>
    <property type="match status" value="1"/>
</dbReference>
<evidence type="ECO:0000256" key="1">
    <source>
        <dbReference type="ARBA" id="ARBA00008455"/>
    </source>
</evidence>
<feature type="signal peptide" evidence="7">
    <location>
        <begin position="1"/>
        <end position="16"/>
    </location>
</feature>
<feature type="chain" id="PRO_5044717545" description="Cathepsin L" evidence="7">
    <location>
        <begin position="17"/>
        <end position="322"/>
    </location>
</feature>
<feature type="domain" description="Cathepsin propeptide inhibitor" evidence="9">
    <location>
        <begin position="20"/>
        <end position="79"/>
    </location>
</feature>
<reference evidence="10 11" key="1">
    <citation type="journal article" date="2024" name="BMC Genomics">
        <title>Genome assembly of redclaw crayfish (Cherax quadricarinatus) provides insights into its immune adaptation and hypoxia tolerance.</title>
        <authorList>
            <person name="Liu Z."/>
            <person name="Zheng J."/>
            <person name="Li H."/>
            <person name="Fang K."/>
            <person name="Wang S."/>
            <person name="He J."/>
            <person name="Zhou D."/>
            <person name="Weng S."/>
            <person name="Chi M."/>
            <person name="Gu Z."/>
            <person name="He J."/>
            <person name="Li F."/>
            <person name="Wang M."/>
        </authorList>
    </citation>
    <scope>NUCLEOTIDE SEQUENCE [LARGE SCALE GENOMIC DNA]</scope>
    <source>
        <strain evidence="10">ZL_2023a</strain>
    </source>
</reference>
<dbReference type="Pfam" id="PF00112">
    <property type="entry name" value="Peptidase_C1"/>
    <property type="match status" value="1"/>
</dbReference>
<evidence type="ECO:0000256" key="2">
    <source>
        <dbReference type="ARBA" id="ARBA00022670"/>
    </source>
</evidence>
<dbReference type="AlphaFoldDB" id="A0AAW0YCH8"/>
<dbReference type="GO" id="GO:0006508">
    <property type="term" value="P:proteolysis"/>
    <property type="evidence" value="ECO:0007669"/>
    <property type="project" value="UniProtKB-KW"/>
</dbReference>
<keyword evidence="6" id="KW-1015">Disulfide bond</keyword>
<dbReference type="FunFam" id="3.90.70.10:FF:000006">
    <property type="entry name" value="Cathepsin S"/>
    <property type="match status" value="1"/>
</dbReference>
<dbReference type="InterPro" id="IPR039417">
    <property type="entry name" value="Peptidase_C1A_papain-like"/>
</dbReference>
<dbReference type="PANTHER" id="PTHR12411">
    <property type="entry name" value="CYSTEINE PROTEASE FAMILY C1-RELATED"/>
    <property type="match status" value="1"/>
</dbReference>
<accession>A0AAW0YCH8</accession>
<dbReference type="InterPro" id="IPR038765">
    <property type="entry name" value="Papain-like_cys_pep_sf"/>
</dbReference>
<dbReference type="Gene3D" id="3.90.70.10">
    <property type="entry name" value="Cysteine proteinases"/>
    <property type="match status" value="1"/>
</dbReference>